<evidence type="ECO:0000256" key="8">
    <source>
        <dbReference type="RuleBase" id="RU000477"/>
    </source>
</evidence>
<proteinExistence type="inferred from homology"/>
<comment type="caution">
    <text evidence="11">The sequence shown here is derived from an EMBL/GenBank/DDBJ whole genome shotgun (WGS) entry which is preliminary data.</text>
</comment>
<evidence type="ECO:0000256" key="5">
    <source>
        <dbReference type="ARBA" id="ARBA00022692"/>
    </source>
</evidence>
<evidence type="ECO:0008006" key="13">
    <source>
        <dbReference type="Google" id="ProtNLM"/>
    </source>
</evidence>
<evidence type="ECO:0000256" key="6">
    <source>
        <dbReference type="ARBA" id="ARBA00022989"/>
    </source>
</evidence>
<comment type="subcellular location">
    <subcellularLocation>
        <location evidence="1">Cell membrane</location>
        <topology evidence="1">Multi-pass membrane protein</topology>
    </subcellularLocation>
</comment>
<evidence type="ECO:0000256" key="3">
    <source>
        <dbReference type="ARBA" id="ARBA00022448"/>
    </source>
</evidence>
<dbReference type="InterPro" id="IPR022357">
    <property type="entry name" value="MIP_CS"/>
</dbReference>
<dbReference type="SUPFAM" id="SSF81338">
    <property type="entry name" value="Aquaporin-like"/>
    <property type="match status" value="1"/>
</dbReference>
<dbReference type="Pfam" id="PF00230">
    <property type="entry name" value="MIP"/>
    <property type="match status" value="1"/>
</dbReference>
<feature type="transmembrane region" description="Helical" evidence="10">
    <location>
        <begin position="271"/>
        <end position="292"/>
    </location>
</feature>
<dbReference type="Proteomes" id="UP000320461">
    <property type="component" value="Unassembled WGS sequence"/>
</dbReference>
<dbReference type="InterPro" id="IPR034294">
    <property type="entry name" value="Aquaporin_transptr"/>
</dbReference>
<feature type="transmembrane region" description="Helical" evidence="10">
    <location>
        <begin position="171"/>
        <end position="194"/>
    </location>
</feature>
<feature type="compositionally biased region" description="Low complexity" evidence="9">
    <location>
        <begin position="15"/>
        <end position="34"/>
    </location>
</feature>
<gene>
    <name evidence="11" type="ORF">CGE01nite_28160</name>
</gene>
<reference evidence="11 12" key="1">
    <citation type="submission" date="2019-06" db="EMBL/GenBank/DDBJ databases">
        <title>Whole genome shotgun sequence of Cellulomonas gelida NBRC 3748.</title>
        <authorList>
            <person name="Hosoyama A."/>
            <person name="Uohara A."/>
            <person name="Ohji S."/>
            <person name="Ichikawa N."/>
        </authorList>
    </citation>
    <scope>NUCLEOTIDE SEQUENCE [LARGE SCALE GENOMIC DNA]</scope>
    <source>
        <strain evidence="11 12">NBRC 3748</strain>
    </source>
</reference>
<feature type="transmembrane region" description="Helical" evidence="10">
    <location>
        <begin position="97"/>
        <end position="116"/>
    </location>
</feature>
<protein>
    <recommendedName>
        <fullName evidence="13">MIP family channel protein</fullName>
    </recommendedName>
</protein>
<feature type="transmembrane region" description="Helical" evidence="10">
    <location>
        <begin position="236"/>
        <end position="259"/>
    </location>
</feature>
<feature type="compositionally biased region" description="Low complexity" evidence="9">
    <location>
        <begin position="42"/>
        <end position="57"/>
    </location>
</feature>
<dbReference type="GO" id="GO:0015250">
    <property type="term" value="F:water channel activity"/>
    <property type="evidence" value="ECO:0007669"/>
    <property type="project" value="TreeGrafter"/>
</dbReference>
<dbReference type="AlphaFoldDB" id="A0A4Y3KQV7"/>
<dbReference type="GO" id="GO:0005886">
    <property type="term" value="C:plasma membrane"/>
    <property type="evidence" value="ECO:0007669"/>
    <property type="project" value="UniProtKB-SubCell"/>
</dbReference>
<name>A0A4Y3KQV7_9CELL</name>
<dbReference type="PANTHER" id="PTHR19139:SF199">
    <property type="entry name" value="MIP17260P"/>
    <property type="match status" value="1"/>
</dbReference>
<dbReference type="EMBL" id="BJLQ01000039">
    <property type="protein sequence ID" value="GEA85565.1"/>
    <property type="molecule type" value="Genomic_DNA"/>
</dbReference>
<keyword evidence="12" id="KW-1185">Reference proteome</keyword>
<evidence type="ECO:0000256" key="2">
    <source>
        <dbReference type="ARBA" id="ARBA00006175"/>
    </source>
</evidence>
<keyword evidence="3 8" id="KW-0813">Transport</keyword>
<evidence type="ECO:0000313" key="11">
    <source>
        <dbReference type="EMBL" id="GEA85565.1"/>
    </source>
</evidence>
<dbReference type="InterPro" id="IPR000425">
    <property type="entry name" value="MIP"/>
</dbReference>
<dbReference type="PRINTS" id="PR00783">
    <property type="entry name" value="MINTRINSICP"/>
</dbReference>
<accession>A0A4Y3KQV7</accession>
<evidence type="ECO:0000256" key="7">
    <source>
        <dbReference type="ARBA" id="ARBA00023136"/>
    </source>
</evidence>
<keyword evidence="5 8" id="KW-0812">Transmembrane</keyword>
<feature type="transmembrane region" description="Helical" evidence="10">
    <location>
        <begin position="312"/>
        <end position="333"/>
    </location>
</feature>
<evidence type="ECO:0000256" key="9">
    <source>
        <dbReference type="SAM" id="MobiDB-lite"/>
    </source>
</evidence>
<comment type="similarity">
    <text evidence="2 8">Belongs to the MIP/aquaporin (TC 1.A.8) family.</text>
</comment>
<dbReference type="Gene3D" id="1.20.1080.10">
    <property type="entry name" value="Glycerol uptake facilitator protein"/>
    <property type="match status" value="1"/>
</dbReference>
<evidence type="ECO:0000313" key="12">
    <source>
        <dbReference type="Proteomes" id="UP000320461"/>
    </source>
</evidence>
<organism evidence="11 12">
    <name type="scientific">Cellulomonas gelida</name>
    <dbReference type="NCBI Taxonomy" id="1712"/>
    <lineage>
        <taxon>Bacteria</taxon>
        <taxon>Bacillati</taxon>
        <taxon>Actinomycetota</taxon>
        <taxon>Actinomycetes</taxon>
        <taxon>Micrococcales</taxon>
        <taxon>Cellulomonadaceae</taxon>
        <taxon>Cellulomonas</taxon>
    </lineage>
</organism>
<dbReference type="PANTHER" id="PTHR19139">
    <property type="entry name" value="AQUAPORIN TRANSPORTER"/>
    <property type="match status" value="1"/>
</dbReference>
<keyword evidence="6 10" id="KW-1133">Transmembrane helix</keyword>
<sequence length="363" mass="36180">MSQDNTAGTPDPQGTEPAVDPVVEPAVDPAAAPAAPAPATPVEPAEESVAAPPAQSEPAPPVGQPAADELDYDAYVIPAGSVVVEGPSLPARLGAEAFGTFVLVLVGLGVALYAALGSIGGGALGVALGFGLAVLAAAAAVGHVSGGHFNPAVTLGAALAGRTSWKDVLPYWLAQLVGGALGAAVIFIAVPSALPEALGKSSVRELFSGVANGYGEHSPLNALVVSGTGGASNAEFTLFAALVLELVATAVFVGVILGATDRRAPRGLAPVAIGVALAVLLLVTIPATNGSLNPARSFAAAIFSESWAWKQLWVFAVAPLLGAALAGIVYRAFAAEPVDQDNLLEEDDVYVTDEDVVVVEGPR</sequence>
<keyword evidence="4" id="KW-1003">Cell membrane</keyword>
<evidence type="ECO:0000256" key="4">
    <source>
        <dbReference type="ARBA" id="ARBA00022475"/>
    </source>
</evidence>
<keyword evidence="7 10" id="KW-0472">Membrane</keyword>
<evidence type="ECO:0000256" key="1">
    <source>
        <dbReference type="ARBA" id="ARBA00004651"/>
    </source>
</evidence>
<feature type="transmembrane region" description="Helical" evidence="10">
    <location>
        <begin position="122"/>
        <end position="141"/>
    </location>
</feature>
<dbReference type="RefSeq" id="WP_229747372.1">
    <property type="nucleotide sequence ID" value="NZ_BJLQ01000039.1"/>
</dbReference>
<feature type="region of interest" description="Disordered" evidence="9">
    <location>
        <begin position="1"/>
        <end position="65"/>
    </location>
</feature>
<evidence type="ECO:0000256" key="10">
    <source>
        <dbReference type="SAM" id="Phobius"/>
    </source>
</evidence>
<dbReference type="InterPro" id="IPR023271">
    <property type="entry name" value="Aquaporin-like"/>
</dbReference>
<dbReference type="PROSITE" id="PS00221">
    <property type="entry name" value="MIP"/>
    <property type="match status" value="1"/>
</dbReference>